<name>A0AAV3UMJ3_9EURY</name>
<reference evidence="3 4" key="1">
    <citation type="journal article" date="2019" name="Int. J. Syst. Evol. Microbiol.">
        <title>The Global Catalogue of Microorganisms (GCM) 10K type strain sequencing project: providing services to taxonomists for standard genome sequencing and annotation.</title>
        <authorList>
            <consortium name="The Broad Institute Genomics Platform"/>
            <consortium name="The Broad Institute Genome Sequencing Center for Infectious Disease"/>
            <person name="Wu L."/>
            <person name="Ma J."/>
        </authorList>
    </citation>
    <scope>NUCLEOTIDE SEQUENCE [LARGE SCALE GENOMIC DNA]</scope>
    <source>
        <strain evidence="3 4">JCM 17504</strain>
    </source>
</reference>
<keyword evidence="1" id="KW-0472">Membrane</keyword>
<dbReference type="Proteomes" id="UP001501729">
    <property type="component" value="Unassembled WGS sequence"/>
</dbReference>
<evidence type="ECO:0000313" key="4">
    <source>
        <dbReference type="Proteomes" id="UP001501729"/>
    </source>
</evidence>
<accession>A0AAV3UMJ3</accession>
<dbReference type="EMBL" id="BAABKX010000018">
    <property type="protein sequence ID" value="GAA5059244.1"/>
    <property type="molecule type" value="Genomic_DNA"/>
</dbReference>
<evidence type="ECO:0000256" key="1">
    <source>
        <dbReference type="SAM" id="Phobius"/>
    </source>
</evidence>
<protein>
    <recommendedName>
        <fullName evidence="2">SPW repeat-containing integral membrane domain-containing protein</fullName>
    </recommendedName>
</protein>
<keyword evidence="1" id="KW-0812">Transmembrane</keyword>
<dbReference type="Pfam" id="PF03779">
    <property type="entry name" value="SPW"/>
    <property type="match status" value="1"/>
</dbReference>
<feature type="domain" description="SPW repeat-containing integral membrane" evidence="2">
    <location>
        <begin position="1"/>
        <end position="90"/>
    </location>
</feature>
<evidence type="ECO:0000313" key="3">
    <source>
        <dbReference type="EMBL" id="GAA5059244.1"/>
    </source>
</evidence>
<keyword evidence="4" id="KW-1185">Reference proteome</keyword>
<sequence length="111" mass="12069">MWLLLAPFVVYEVMFASNFWNDMVVGVAVLLLAFYGLVCSWRNRRVSIAAGGLLGLLGLWQVTRPFVVPTAGPLPLWGDAVVGVLLAALGGRVMREARTASLPEQAQASRR</sequence>
<evidence type="ECO:0000259" key="2">
    <source>
        <dbReference type="Pfam" id="PF03779"/>
    </source>
</evidence>
<organism evidence="3 4">
    <name type="scientific">Haladaptatus pallidirubidus</name>
    <dbReference type="NCBI Taxonomy" id="1008152"/>
    <lineage>
        <taxon>Archaea</taxon>
        <taxon>Methanobacteriati</taxon>
        <taxon>Methanobacteriota</taxon>
        <taxon>Stenosarchaea group</taxon>
        <taxon>Halobacteria</taxon>
        <taxon>Halobacteriales</taxon>
        <taxon>Haladaptataceae</taxon>
        <taxon>Haladaptatus</taxon>
    </lineage>
</organism>
<feature type="transmembrane region" description="Helical" evidence="1">
    <location>
        <begin position="46"/>
        <end position="62"/>
    </location>
</feature>
<gene>
    <name evidence="3" type="ORF">GCM10025751_43010</name>
</gene>
<keyword evidence="1" id="KW-1133">Transmembrane helix</keyword>
<dbReference type="AlphaFoldDB" id="A0AAV3UMJ3"/>
<feature type="transmembrane region" description="Helical" evidence="1">
    <location>
        <begin position="74"/>
        <end position="94"/>
    </location>
</feature>
<dbReference type="InterPro" id="IPR005530">
    <property type="entry name" value="SPW"/>
</dbReference>
<feature type="transmembrane region" description="Helical" evidence="1">
    <location>
        <begin position="20"/>
        <end position="39"/>
    </location>
</feature>
<proteinExistence type="predicted"/>
<comment type="caution">
    <text evidence="3">The sequence shown here is derived from an EMBL/GenBank/DDBJ whole genome shotgun (WGS) entry which is preliminary data.</text>
</comment>